<sequence>MAQPAQALLTTWLDHPTSAFVEWVAHHRALGIDRIHVFLRDTQEGPPPLAAALERAGVIEITPIPFDAAEAAEQIRNAAIRAAQLEAAEDNGWGLFLAQDEYLLLPRHDSLAGLMRTLKGVHALSAPVRLFFADGLERPHQPGAVLADIDHRAPDAPADGSGGREWRTVVKRGLWTARLPGYPVGPVKRDLSRLRWLNGAGAPMPTPRGNRTWQRDAAAFEDALICIARVPVPRVETLLLRAAYVQPGKAQAMPSDLAPLIDAARANDHLPDNGLERAAQLRAEQIAHLLALPEVAQAYRDQCEEEEARITVQTKRHPLWKAILGYVDGAPLPPDPPVRGAATVPTAPLDKPAAKPAPTAAPQAAAPAPAKPVKEHPHVPDAFARIATAPPPAWFAEIYPGGDRQGSFVKLENHALLHIERSPDTLIVTFDNISNVHDISFGREPWAYRFVRGGGYSHFAIIARRKDWYRDTQLIDELHRLTERGVFARYKKVVLAGTSMGGFAAMAFASLVPGCIVLAYSPQTTLDQDLVPWEDRFGMGRERNWALPHSDAAFEIQGAKRVFVIYDPFFEPDTRHIQRLEGDNITLLKCWFAGHFSAVFIRRANIIKPLFQMVIDETLTEQSYYRLLRDRRALAWYRKAMEERAIARGHDRLAARIGPAFQRVRQQRTREEA</sequence>
<dbReference type="InterPro" id="IPR029058">
    <property type="entry name" value="AB_hydrolase_fold"/>
</dbReference>
<keyword evidence="2" id="KW-0808">Transferase</keyword>
<gene>
    <name evidence="2" type="ORF">EV656_102293</name>
</gene>
<dbReference type="Gene3D" id="3.40.50.1820">
    <property type="entry name" value="alpha/beta hydrolase"/>
    <property type="match status" value="1"/>
</dbReference>
<organism evidence="2 3">
    <name type="scientific">Rhodovulum adriaticum</name>
    <name type="common">Rhodopseudomonas adriatica</name>
    <dbReference type="NCBI Taxonomy" id="35804"/>
    <lineage>
        <taxon>Bacteria</taxon>
        <taxon>Pseudomonadati</taxon>
        <taxon>Pseudomonadota</taxon>
        <taxon>Alphaproteobacteria</taxon>
        <taxon>Rhodobacterales</taxon>
        <taxon>Paracoccaceae</taxon>
        <taxon>Rhodovulum</taxon>
    </lineage>
</organism>
<dbReference type="RefSeq" id="WP_132600183.1">
    <property type="nucleotide sequence ID" value="NZ_NRRP01000025.1"/>
</dbReference>
<dbReference type="OrthoDB" id="1997677at2"/>
<name>A0A4R2NXD9_RHOAD</name>
<protein>
    <submittedName>
        <fullName evidence="2">Glycosyl transferase family 2</fullName>
    </submittedName>
</protein>
<dbReference type="Pfam" id="PF13704">
    <property type="entry name" value="Glyco_tranf_2_4"/>
    <property type="match status" value="1"/>
</dbReference>
<feature type="compositionally biased region" description="Low complexity" evidence="1">
    <location>
        <begin position="345"/>
        <end position="368"/>
    </location>
</feature>
<keyword evidence="3" id="KW-1185">Reference proteome</keyword>
<comment type="caution">
    <text evidence="2">The sequence shown here is derived from an EMBL/GenBank/DDBJ whole genome shotgun (WGS) entry which is preliminary data.</text>
</comment>
<proteinExistence type="predicted"/>
<dbReference type="EMBL" id="SLXL01000002">
    <property type="protein sequence ID" value="TCP26328.1"/>
    <property type="molecule type" value="Genomic_DNA"/>
</dbReference>
<feature type="region of interest" description="Disordered" evidence="1">
    <location>
        <begin position="334"/>
        <end position="375"/>
    </location>
</feature>
<dbReference type="GO" id="GO:0016740">
    <property type="term" value="F:transferase activity"/>
    <property type="evidence" value="ECO:0007669"/>
    <property type="project" value="UniProtKB-KW"/>
</dbReference>
<accession>A0A4R2NXD9</accession>
<dbReference type="Proteomes" id="UP000295733">
    <property type="component" value="Unassembled WGS sequence"/>
</dbReference>
<reference evidence="2 3" key="1">
    <citation type="submission" date="2019-03" db="EMBL/GenBank/DDBJ databases">
        <title>Genomic Encyclopedia of Type Strains, Phase IV (KMG-IV): sequencing the most valuable type-strain genomes for metagenomic binning, comparative biology and taxonomic classification.</title>
        <authorList>
            <person name="Goeker M."/>
        </authorList>
    </citation>
    <scope>NUCLEOTIDE SEQUENCE [LARGE SCALE GENOMIC DNA]</scope>
    <source>
        <strain evidence="2 3">DSM 2781</strain>
    </source>
</reference>
<evidence type="ECO:0000313" key="3">
    <source>
        <dbReference type="Proteomes" id="UP000295733"/>
    </source>
</evidence>
<dbReference type="AlphaFoldDB" id="A0A4R2NXD9"/>
<evidence type="ECO:0000313" key="2">
    <source>
        <dbReference type="EMBL" id="TCP26328.1"/>
    </source>
</evidence>
<dbReference type="SUPFAM" id="SSF53474">
    <property type="entry name" value="alpha/beta-Hydrolases"/>
    <property type="match status" value="1"/>
</dbReference>
<evidence type="ECO:0000256" key="1">
    <source>
        <dbReference type="SAM" id="MobiDB-lite"/>
    </source>
</evidence>